<feature type="domain" description="Nudix hydrolase" evidence="19">
    <location>
        <begin position="2"/>
        <end position="131"/>
    </location>
</feature>
<dbReference type="eggNOG" id="COG0494">
    <property type="taxonomic scope" value="Bacteria"/>
</dbReference>
<dbReference type="FunFam" id="3.90.79.10:FF:000014">
    <property type="entry name" value="8-oxo-dGTP diphosphatase MutT"/>
    <property type="match status" value="1"/>
</dbReference>
<evidence type="ECO:0000256" key="6">
    <source>
        <dbReference type="ARBA" id="ARBA00022763"/>
    </source>
</evidence>
<comment type="similarity">
    <text evidence="2">Belongs to the Nudix hydrolase family.</text>
</comment>
<dbReference type="NCBIfam" id="TIGR00586">
    <property type="entry name" value="mutt"/>
    <property type="match status" value="1"/>
</dbReference>
<dbReference type="EC" id="3.6.1.55" evidence="12"/>
<dbReference type="GO" id="GO:0044715">
    <property type="term" value="F:8-oxo-dGDP phosphatase activity"/>
    <property type="evidence" value="ECO:0007669"/>
    <property type="project" value="TreeGrafter"/>
</dbReference>
<keyword evidence="8 18" id="KW-0460">Magnesium</keyword>
<dbReference type="KEGG" id="cja:CJA_2917"/>
<dbReference type="PANTHER" id="PTHR47707">
    <property type="entry name" value="8-OXO-DGTP DIPHOSPHATASE"/>
    <property type="match status" value="1"/>
</dbReference>
<evidence type="ECO:0000256" key="9">
    <source>
        <dbReference type="ARBA" id="ARBA00023204"/>
    </source>
</evidence>
<dbReference type="eggNOG" id="COG0352">
    <property type="taxonomic scope" value="Bacteria"/>
</dbReference>
<evidence type="ECO:0000256" key="10">
    <source>
        <dbReference type="ARBA" id="ARBA00035861"/>
    </source>
</evidence>
<evidence type="ECO:0000313" key="21">
    <source>
        <dbReference type="Proteomes" id="UP000001036"/>
    </source>
</evidence>
<dbReference type="GO" id="GO:0046872">
    <property type="term" value="F:metal ion binding"/>
    <property type="evidence" value="ECO:0007669"/>
    <property type="project" value="UniProtKB-KW"/>
</dbReference>
<feature type="binding site" evidence="18">
    <location>
        <position position="38"/>
    </location>
    <ligand>
        <name>Mg(2+)</name>
        <dbReference type="ChEBI" id="CHEBI:18420"/>
    </ligand>
</feature>
<dbReference type="InterPro" id="IPR015797">
    <property type="entry name" value="NUDIX_hydrolase-like_dom_sf"/>
</dbReference>
<dbReference type="GO" id="GO:0035539">
    <property type="term" value="F:8-oxo-7,8-dihydrodeoxyguanosine triphosphate pyrophosphatase activity"/>
    <property type="evidence" value="ECO:0007669"/>
    <property type="project" value="UniProtKB-EC"/>
</dbReference>
<dbReference type="InterPro" id="IPR020476">
    <property type="entry name" value="Nudix_hydrolase"/>
</dbReference>
<keyword evidence="9" id="KW-0234">DNA repair</keyword>
<evidence type="ECO:0000256" key="18">
    <source>
        <dbReference type="PIRSR" id="PIRSR603561-2"/>
    </source>
</evidence>
<evidence type="ECO:0000256" key="12">
    <source>
        <dbReference type="ARBA" id="ARBA00038905"/>
    </source>
</evidence>
<evidence type="ECO:0000256" key="13">
    <source>
        <dbReference type="ARBA" id="ARBA00040794"/>
    </source>
</evidence>
<dbReference type="InterPro" id="IPR003561">
    <property type="entry name" value="Mutator_MutT"/>
</dbReference>
<dbReference type="GO" id="GO:0006281">
    <property type="term" value="P:DNA repair"/>
    <property type="evidence" value="ECO:0007669"/>
    <property type="project" value="UniProtKB-KW"/>
</dbReference>
<evidence type="ECO:0000256" key="3">
    <source>
        <dbReference type="ARBA" id="ARBA00022457"/>
    </source>
</evidence>
<evidence type="ECO:0000256" key="8">
    <source>
        <dbReference type="ARBA" id="ARBA00022842"/>
    </source>
</evidence>
<comment type="catalytic activity">
    <reaction evidence="11">
        <text>8-oxo-GTP + H2O = 8-oxo-GMP + diphosphate + H(+)</text>
        <dbReference type="Rhea" id="RHEA:67616"/>
        <dbReference type="ChEBI" id="CHEBI:15377"/>
        <dbReference type="ChEBI" id="CHEBI:15378"/>
        <dbReference type="ChEBI" id="CHEBI:33019"/>
        <dbReference type="ChEBI" id="CHEBI:143553"/>
        <dbReference type="ChEBI" id="CHEBI:145694"/>
    </reaction>
</comment>
<dbReference type="GO" id="GO:0044716">
    <property type="term" value="F:8-oxo-GDP phosphatase activity"/>
    <property type="evidence" value="ECO:0007669"/>
    <property type="project" value="TreeGrafter"/>
</dbReference>
<evidence type="ECO:0000256" key="7">
    <source>
        <dbReference type="ARBA" id="ARBA00022801"/>
    </source>
</evidence>
<reference evidence="20 21" key="1">
    <citation type="journal article" date="2008" name="J. Bacteriol.">
        <title>Insights into plant cell wall degradation from the genome sequence of the soil bacterium Cellvibrio japonicus.</title>
        <authorList>
            <person name="Deboy R.T."/>
            <person name="Mongodin E.F."/>
            <person name="Fouts D.E."/>
            <person name="Tailford L.E."/>
            <person name="Khouri H."/>
            <person name="Emerson J.B."/>
            <person name="Mohamoud Y."/>
            <person name="Watkins K."/>
            <person name="Henrissat B."/>
            <person name="Gilbert H.J."/>
            <person name="Nelson K.E."/>
        </authorList>
    </citation>
    <scope>NUCLEOTIDE SEQUENCE [LARGE SCALE GENOMIC DNA]</scope>
    <source>
        <strain evidence="20 21">Ueda107</strain>
    </source>
</reference>
<dbReference type="Gene3D" id="3.20.20.70">
    <property type="entry name" value="Aldolase class I"/>
    <property type="match status" value="1"/>
</dbReference>
<keyword evidence="4" id="KW-0235">DNA replication</keyword>
<dbReference type="PRINTS" id="PR00502">
    <property type="entry name" value="NUDIXFAMILY"/>
</dbReference>
<comment type="cofactor">
    <cofactor evidence="1 18">
        <name>Mg(2+)</name>
        <dbReference type="ChEBI" id="CHEBI:18420"/>
    </cofactor>
</comment>
<feature type="binding site" evidence="18">
    <location>
        <position position="58"/>
    </location>
    <ligand>
        <name>Mg(2+)</name>
        <dbReference type="ChEBI" id="CHEBI:18420"/>
    </ligand>
</feature>
<dbReference type="GO" id="GO:0008413">
    <property type="term" value="F:8-oxo-7,8-dihydroguanosine triphosphate pyrophosphatase activity"/>
    <property type="evidence" value="ECO:0007669"/>
    <property type="project" value="InterPro"/>
</dbReference>
<sequence length="316" mass="34368">MSKQIHVAVGVIQNACGEIFIAQRAADAHQGGLWEFPGGKLEPGETTPQALTRELREELAIDVEACEPLIQIRHQYPDKAVLLDVYRVTAFSGEPRGNEGQPVRWVSPGHLGHYAFPAANRPIIKALGLPSLCAISGAYRDAADLVKKLQHTIQSGAGMFVLRDRQLAANTHLPLIAQVGESLASTSVQFQINTSVVEFEQIQLHYPMAGLHLNRHELRHCRQRPVADEVCLGASCHNPEELEMAERVGVDYVFLSPVLPTLSHSGATPLGWPAFADWVKQINVPVYALGGVTPAQLDQAKLAGAQGIAAIRAFWP</sequence>
<dbReference type="Pfam" id="PF02581">
    <property type="entry name" value="TMP-TENI"/>
    <property type="match status" value="1"/>
</dbReference>
<evidence type="ECO:0000313" key="20">
    <source>
        <dbReference type="EMBL" id="ACE83416.1"/>
    </source>
</evidence>
<keyword evidence="5 18" id="KW-0479">Metal-binding</keyword>
<dbReference type="InterPro" id="IPR047127">
    <property type="entry name" value="MutT-like"/>
</dbReference>
<feature type="binding site" evidence="17">
    <location>
        <begin position="35"/>
        <end position="38"/>
    </location>
    <ligand>
        <name>8-oxo-dGTP</name>
        <dbReference type="ChEBI" id="CHEBI:77896"/>
    </ligand>
</feature>
<dbReference type="InterPro" id="IPR013785">
    <property type="entry name" value="Aldolase_TIM"/>
</dbReference>
<gene>
    <name evidence="20" type="ordered locus">CJA_2917</name>
</gene>
<protein>
    <recommendedName>
        <fullName evidence="13">8-oxo-dGTP diphosphatase</fullName>
        <ecNumber evidence="12">3.6.1.55</ecNumber>
    </recommendedName>
    <alternativeName>
        <fullName evidence="16">7,8-dihydro-8-oxoguanine-triphosphatase</fullName>
    </alternativeName>
    <alternativeName>
        <fullName evidence="15">Mutator protein MutT</fullName>
    </alternativeName>
    <alternativeName>
        <fullName evidence="14">dGTP pyrophosphohydrolase</fullName>
    </alternativeName>
</protein>
<keyword evidence="7" id="KW-0378">Hydrolase</keyword>
<dbReference type="Pfam" id="PF14815">
    <property type="entry name" value="NUDIX_4"/>
    <property type="match status" value="1"/>
</dbReference>
<feature type="binding site" evidence="17">
    <location>
        <position position="29"/>
    </location>
    <ligand>
        <name>8-oxo-dGTP</name>
        <dbReference type="ChEBI" id="CHEBI:77896"/>
    </ligand>
</feature>
<accession>B3PCK8</accession>
<dbReference type="HOGENOM" id="CLU_076087_0_0_6"/>
<dbReference type="NCBIfam" id="NF006530">
    <property type="entry name" value="PRK08999.1"/>
    <property type="match status" value="1"/>
</dbReference>
<evidence type="ECO:0000256" key="16">
    <source>
        <dbReference type="ARBA" id="ARBA00042798"/>
    </source>
</evidence>
<dbReference type="SUPFAM" id="SSF55811">
    <property type="entry name" value="Nudix"/>
    <property type="match status" value="1"/>
</dbReference>
<dbReference type="OrthoDB" id="9810648at2"/>
<organism evidence="20 21">
    <name type="scientific">Cellvibrio japonicus (strain Ueda107)</name>
    <name type="common">Pseudomonas fluorescens subsp. cellulosa</name>
    <dbReference type="NCBI Taxonomy" id="498211"/>
    <lineage>
        <taxon>Bacteria</taxon>
        <taxon>Pseudomonadati</taxon>
        <taxon>Pseudomonadota</taxon>
        <taxon>Gammaproteobacteria</taxon>
        <taxon>Cellvibrionales</taxon>
        <taxon>Cellvibrionaceae</taxon>
        <taxon>Cellvibrio</taxon>
    </lineage>
</organism>
<dbReference type="SUPFAM" id="SSF51391">
    <property type="entry name" value="Thiamin phosphate synthase"/>
    <property type="match status" value="1"/>
</dbReference>
<dbReference type="CDD" id="cd00564">
    <property type="entry name" value="TMP_TenI"/>
    <property type="match status" value="1"/>
</dbReference>
<proteinExistence type="inferred from homology"/>
<dbReference type="Proteomes" id="UP000001036">
    <property type="component" value="Chromosome"/>
</dbReference>
<feature type="binding site" evidence="17">
    <location>
        <position position="120"/>
    </location>
    <ligand>
        <name>8-oxo-dGTP</name>
        <dbReference type="ChEBI" id="CHEBI:77896"/>
    </ligand>
</feature>
<dbReference type="InterPro" id="IPR022998">
    <property type="entry name" value="ThiamineP_synth_TenI"/>
</dbReference>
<dbReference type="GO" id="GO:0009228">
    <property type="term" value="P:thiamine biosynthetic process"/>
    <property type="evidence" value="ECO:0007669"/>
    <property type="project" value="UniProtKB-KW"/>
</dbReference>
<dbReference type="CDD" id="cd03425">
    <property type="entry name" value="NUDIX_MutT_NudA_like"/>
    <property type="match status" value="1"/>
</dbReference>
<evidence type="ECO:0000256" key="17">
    <source>
        <dbReference type="PIRSR" id="PIRSR603561-1"/>
    </source>
</evidence>
<dbReference type="RefSeq" id="WP_012488501.1">
    <property type="nucleotide sequence ID" value="NC_010995.1"/>
</dbReference>
<evidence type="ECO:0000256" key="14">
    <source>
        <dbReference type="ARBA" id="ARBA00041592"/>
    </source>
</evidence>
<evidence type="ECO:0000256" key="4">
    <source>
        <dbReference type="ARBA" id="ARBA00022705"/>
    </source>
</evidence>
<evidence type="ECO:0000256" key="11">
    <source>
        <dbReference type="ARBA" id="ARBA00036904"/>
    </source>
</evidence>
<evidence type="ECO:0000259" key="19">
    <source>
        <dbReference type="PROSITE" id="PS51462"/>
    </source>
</evidence>
<comment type="catalytic activity">
    <reaction evidence="10">
        <text>8-oxo-dGTP + H2O = 8-oxo-dGMP + diphosphate + H(+)</text>
        <dbReference type="Rhea" id="RHEA:31575"/>
        <dbReference type="ChEBI" id="CHEBI:15377"/>
        <dbReference type="ChEBI" id="CHEBI:15378"/>
        <dbReference type="ChEBI" id="CHEBI:33019"/>
        <dbReference type="ChEBI" id="CHEBI:63224"/>
        <dbReference type="ChEBI" id="CHEBI:77896"/>
        <dbReference type="EC" id="3.6.1.55"/>
    </reaction>
</comment>
<evidence type="ECO:0000256" key="2">
    <source>
        <dbReference type="ARBA" id="ARBA00005582"/>
    </source>
</evidence>
<dbReference type="AlphaFoldDB" id="B3PCK8"/>
<dbReference type="PANTHER" id="PTHR47707:SF1">
    <property type="entry name" value="NUDIX HYDROLASE FAMILY PROTEIN"/>
    <property type="match status" value="1"/>
</dbReference>
<dbReference type="InterPro" id="IPR000086">
    <property type="entry name" value="NUDIX_hydrolase_dom"/>
</dbReference>
<keyword evidence="6" id="KW-0227">DNA damage</keyword>
<evidence type="ECO:0000256" key="1">
    <source>
        <dbReference type="ARBA" id="ARBA00001946"/>
    </source>
</evidence>
<keyword evidence="3" id="KW-0515">Mutator protein</keyword>
<feature type="binding site" evidence="17">
    <location>
        <position position="24"/>
    </location>
    <ligand>
        <name>8-oxo-dGTP</name>
        <dbReference type="ChEBI" id="CHEBI:77896"/>
    </ligand>
</feature>
<keyword evidence="21" id="KW-1185">Reference proteome</keyword>
<dbReference type="EMBL" id="CP000934">
    <property type="protein sequence ID" value="ACE83416.1"/>
    <property type="molecule type" value="Genomic_DNA"/>
</dbReference>
<dbReference type="Gene3D" id="3.90.79.10">
    <property type="entry name" value="Nucleoside Triphosphate Pyrophosphohydrolase"/>
    <property type="match status" value="1"/>
</dbReference>
<dbReference type="InterPro" id="IPR029119">
    <property type="entry name" value="MutY_C"/>
</dbReference>
<dbReference type="PROSITE" id="PS51462">
    <property type="entry name" value="NUDIX"/>
    <property type="match status" value="1"/>
</dbReference>
<evidence type="ECO:0000256" key="5">
    <source>
        <dbReference type="ARBA" id="ARBA00022723"/>
    </source>
</evidence>
<dbReference type="InterPro" id="IPR036206">
    <property type="entry name" value="ThiamineP_synth_sf"/>
</dbReference>
<name>B3PCK8_CELJU</name>
<dbReference type="GO" id="GO:0006260">
    <property type="term" value="P:DNA replication"/>
    <property type="evidence" value="ECO:0007669"/>
    <property type="project" value="UniProtKB-KW"/>
</dbReference>
<dbReference type="STRING" id="498211.CJA_2917"/>
<evidence type="ECO:0000256" key="15">
    <source>
        <dbReference type="ARBA" id="ARBA00041979"/>
    </source>
</evidence>